<feature type="domain" description="C-type lectin" evidence="2">
    <location>
        <begin position="37"/>
        <end position="116"/>
    </location>
</feature>
<dbReference type="PROSITE" id="PS00615">
    <property type="entry name" value="C_TYPE_LECTIN_1"/>
    <property type="match status" value="1"/>
</dbReference>
<evidence type="ECO:0000313" key="3">
    <source>
        <dbReference type="Ensembl" id="ENSSRHP00000098107.1"/>
    </source>
</evidence>
<evidence type="ECO:0000313" key="4">
    <source>
        <dbReference type="Proteomes" id="UP000472270"/>
    </source>
</evidence>
<dbReference type="Pfam" id="PF00059">
    <property type="entry name" value="Lectin_C"/>
    <property type="match status" value="1"/>
</dbReference>
<dbReference type="Ensembl" id="ENSSRHT00000100779.1">
    <property type="protein sequence ID" value="ENSSRHP00000098107.1"/>
    <property type="gene ID" value="ENSSRHG00000048185.1"/>
</dbReference>
<dbReference type="InterPro" id="IPR016187">
    <property type="entry name" value="CTDL_fold"/>
</dbReference>
<dbReference type="PROSITE" id="PS50041">
    <property type="entry name" value="C_TYPE_LECTIN_2"/>
    <property type="match status" value="1"/>
</dbReference>
<dbReference type="SMART" id="SM00034">
    <property type="entry name" value="CLECT"/>
    <property type="match status" value="1"/>
</dbReference>
<dbReference type="PANTHER" id="PTHR22803">
    <property type="entry name" value="MANNOSE, PHOSPHOLIPASE, LECTIN RECEPTOR RELATED"/>
    <property type="match status" value="1"/>
</dbReference>
<reference evidence="3" key="1">
    <citation type="submission" date="2025-08" db="UniProtKB">
        <authorList>
            <consortium name="Ensembl"/>
        </authorList>
    </citation>
    <scope>IDENTIFICATION</scope>
</reference>
<dbReference type="InterPro" id="IPR050111">
    <property type="entry name" value="C-type_lectin/snaclec_domain"/>
</dbReference>
<keyword evidence="1" id="KW-1015">Disulfide bond</keyword>
<evidence type="ECO:0000259" key="2">
    <source>
        <dbReference type="PROSITE" id="PS50041"/>
    </source>
</evidence>
<name>A0A673N7S2_9TELE</name>
<dbReference type="AlphaFoldDB" id="A0A673N7S2"/>
<dbReference type="InterPro" id="IPR016186">
    <property type="entry name" value="C-type_lectin-like/link_sf"/>
</dbReference>
<reference evidence="3" key="2">
    <citation type="submission" date="2025-09" db="UniProtKB">
        <authorList>
            <consortium name="Ensembl"/>
        </authorList>
    </citation>
    <scope>IDENTIFICATION</scope>
</reference>
<dbReference type="SUPFAM" id="SSF56436">
    <property type="entry name" value="C-type lectin-like"/>
    <property type="match status" value="1"/>
</dbReference>
<sequence length="130" mass="15095">KYKYEDTLSLMFVIHRKCLSGEQKARGTYSVFVSARGADLVIINSREEHFLLKVVGSGYFWIGLKKSVVWKWTDGATLANGYWRSRYPPSYSDCAQMSSTGWEDERCINYVKWICERTICTYSKINLSCF</sequence>
<dbReference type="Gene3D" id="3.10.100.10">
    <property type="entry name" value="Mannose-Binding Protein A, subunit A"/>
    <property type="match status" value="1"/>
</dbReference>
<protein>
    <recommendedName>
        <fullName evidence="2">C-type lectin domain-containing protein</fullName>
    </recommendedName>
</protein>
<organism evidence="3 4">
    <name type="scientific">Sinocyclocheilus rhinocerous</name>
    <dbReference type="NCBI Taxonomy" id="307959"/>
    <lineage>
        <taxon>Eukaryota</taxon>
        <taxon>Metazoa</taxon>
        <taxon>Chordata</taxon>
        <taxon>Craniata</taxon>
        <taxon>Vertebrata</taxon>
        <taxon>Euteleostomi</taxon>
        <taxon>Actinopterygii</taxon>
        <taxon>Neopterygii</taxon>
        <taxon>Teleostei</taxon>
        <taxon>Ostariophysi</taxon>
        <taxon>Cypriniformes</taxon>
        <taxon>Cyprinidae</taxon>
        <taxon>Cyprininae</taxon>
        <taxon>Sinocyclocheilus</taxon>
    </lineage>
</organism>
<keyword evidence="4" id="KW-1185">Reference proteome</keyword>
<dbReference type="InterPro" id="IPR018378">
    <property type="entry name" value="C-type_lectin_CS"/>
</dbReference>
<dbReference type="Proteomes" id="UP000472270">
    <property type="component" value="Unassembled WGS sequence"/>
</dbReference>
<accession>A0A673N7S2</accession>
<evidence type="ECO:0000256" key="1">
    <source>
        <dbReference type="ARBA" id="ARBA00023157"/>
    </source>
</evidence>
<dbReference type="InterPro" id="IPR001304">
    <property type="entry name" value="C-type_lectin-like"/>
</dbReference>
<proteinExistence type="predicted"/>